<sequence>QGSVDGFGGYKSPAVRQLLGVRPKVDCDEDAMQLKVNGGVSDFRLSRVPPLPLSRIPSQCGIHVQATWRGLVLTVPYDGCYVAQERDAYILPLRLWGLPARMSCPLLNLAPSPPSVACYPNGMIVKTQNIAPVEDLWVKGNFACTLLSHSDGVVVSAPYKPCMEAKVWKIVFFKSVNFICLCLHLYLSPQDGLYSLHMSARSEFKLFCPSLLTDIPVSPSTPQEAQQMHHSQFPNTWYPVNLHEPLTPAPFGEPPAPPAFPQKPKPLPATHTSTSKPTPSTPSKQLDDLVGSSPKIPKQPTWPPPEAVPMSVSPYPVERPGYAFAQGPWWPHQPQYPDRRPLSSPAESVESSSVL</sequence>
<dbReference type="Proteomes" id="UP001501920">
    <property type="component" value="Chromosome 2"/>
</dbReference>
<feature type="compositionally biased region" description="Pro residues" evidence="1">
    <location>
        <begin position="248"/>
        <end position="267"/>
    </location>
</feature>
<reference evidence="2" key="3">
    <citation type="submission" date="2025-09" db="UniProtKB">
        <authorList>
            <consortium name="Ensembl"/>
        </authorList>
    </citation>
    <scope>IDENTIFICATION</scope>
</reference>
<evidence type="ECO:0000313" key="2">
    <source>
        <dbReference type="Ensembl" id="ENSPNAP00000079502.1"/>
    </source>
</evidence>
<feature type="region of interest" description="Disordered" evidence="1">
    <location>
        <begin position="248"/>
        <end position="355"/>
    </location>
</feature>
<keyword evidence="3" id="KW-1185">Reference proteome</keyword>
<evidence type="ECO:0000313" key="3">
    <source>
        <dbReference type="Proteomes" id="UP001501920"/>
    </source>
</evidence>
<dbReference type="AlphaFoldDB" id="A0AAR2LXX7"/>
<reference evidence="2 3" key="1">
    <citation type="submission" date="2020-10" db="EMBL/GenBank/DDBJ databases">
        <title>Pygocentrus nattereri (red-bellied piranha) genome, fPygNat1, primary haplotype.</title>
        <authorList>
            <person name="Myers G."/>
            <person name="Meyer A."/>
            <person name="Karagic N."/>
            <person name="Pippel M."/>
            <person name="Winkler S."/>
            <person name="Tracey A."/>
            <person name="Wood J."/>
            <person name="Formenti G."/>
            <person name="Howe K."/>
            <person name="Fedrigo O."/>
            <person name="Jarvis E.D."/>
        </authorList>
    </citation>
    <scope>NUCLEOTIDE SEQUENCE [LARGE SCALE GENOMIC DNA]</scope>
</reference>
<evidence type="ECO:0000256" key="1">
    <source>
        <dbReference type="SAM" id="MobiDB-lite"/>
    </source>
</evidence>
<dbReference type="GeneTree" id="ENSGT00940000173998"/>
<proteinExistence type="predicted"/>
<feature type="compositionally biased region" description="Low complexity" evidence="1">
    <location>
        <begin position="268"/>
        <end position="284"/>
    </location>
</feature>
<reference evidence="2" key="2">
    <citation type="submission" date="2025-08" db="UniProtKB">
        <authorList>
            <consortium name="Ensembl"/>
        </authorList>
    </citation>
    <scope>IDENTIFICATION</scope>
</reference>
<organism evidence="2 3">
    <name type="scientific">Pygocentrus nattereri</name>
    <name type="common">Red-bellied piranha</name>
    <dbReference type="NCBI Taxonomy" id="42514"/>
    <lineage>
        <taxon>Eukaryota</taxon>
        <taxon>Metazoa</taxon>
        <taxon>Chordata</taxon>
        <taxon>Craniata</taxon>
        <taxon>Vertebrata</taxon>
        <taxon>Euteleostomi</taxon>
        <taxon>Actinopterygii</taxon>
        <taxon>Neopterygii</taxon>
        <taxon>Teleostei</taxon>
        <taxon>Ostariophysi</taxon>
        <taxon>Characiformes</taxon>
        <taxon>Characoidei</taxon>
        <taxon>Pygocentrus</taxon>
    </lineage>
</organism>
<accession>A0AAR2LXX7</accession>
<feature type="compositionally biased region" description="Low complexity" evidence="1">
    <location>
        <begin position="342"/>
        <end position="355"/>
    </location>
</feature>
<protein>
    <submittedName>
        <fullName evidence="2">Uncharacterized protein</fullName>
    </submittedName>
</protein>
<name>A0AAR2LXX7_PYGNA</name>
<dbReference type="Ensembl" id="ENSPNAT00000077696.1">
    <property type="protein sequence ID" value="ENSPNAP00000079502.1"/>
    <property type="gene ID" value="ENSPNAG00000035236.1"/>
</dbReference>